<feature type="region of interest" description="Disordered" evidence="4">
    <location>
        <begin position="581"/>
        <end position="600"/>
    </location>
</feature>
<gene>
    <name evidence="6" type="ORF">DOFOFD_03325</name>
</gene>
<comment type="caution">
    <text evidence="6">The sequence shown here is derived from an EMBL/GenBank/DDBJ whole genome shotgun (WGS) entry which is preliminary data.</text>
</comment>
<evidence type="ECO:0000313" key="6">
    <source>
        <dbReference type="EMBL" id="MEE8658044.1"/>
    </source>
</evidence>
<evidence type="ECO:0000259" key="5">
    <source>
        <dbReference type="Pfam" id="PF01229"/>
    </source>
</evidence>
<dbReference type="InterPro" id="IPR049166">
    <property type="entry name" value="GH39_cat"/>
</dbReference>
<proteinExistence type="inferred from homology"/>
<keyword evidence="3" id="KW-0326">Glycosidase</keyword>
<dbReference type="EMBL" id="JAWJZY010000001">
    <property type="protein sequence ID" value="MEE8658044.1"/>
    <property type="molecule type" value="Genomic_DNA"/>
</dbReference>
<evidence type="ECO:0000256" key="2">
    <source>
        <dbReference type="ARBA" id="ARBA00022801"/>
    </source>
</evidence>
<keyword evidence="7" id="KW-1185">Reference proteome</keyword>
<keyword evidence="2" id="KW-0378">Hydrolase</keyword>
<reference evidence="6 7" key="1">
    <citation type="submission" date="2023-10" db="EMBL/GenBank/DDBJ databases">
        <title>Sorlinia euscelidii gen. nov., sp. nov., an acetic acid bacteria isolated from the gut of Euscelidius variegatus emitter.</title>
        <authorList>
            <person name="Michoud G."/>
            <person name="Marasco R."/>
            <person name="Seferji K."/>
            <person name="Gonella E."/>
            <person name="Garuglieri E."/>
            <person name="Alma A."/>
            <person name="Mapelli F."/>
            <person name="Borin S."/>
            <person name="Daffonchio D."/>
            <person name="Crotti E."/>
        </authorList>
    </citation>
    <scope>NUCLEOTIDE SEQUENCE [LARGE SCALE GENOMIC DNA]</scope>
    <source>
        <strain evidence="6 7">EV16P</strain>
    </source>
</reference>
<name>A0ABU7TZN6_9PROT</name>
<dbReference type="Gene3D" id="3.20.20.80">
    <property type="entry name" value="Glycosidases"/>
    <property type="match status" value="1"/>
</dbReference>
<protein>
    <recommendedName>
        <fullName evidence="5">Glycosyl hydrolases family 39 N-terminal catalytic domain-containing protein</fullName>
    </recommendedName>
</protein>
<accession>A0ABU7TZN6</accession>
<dbReference type="InterPro" id="IPR017853">
    <property type="entry name" value="GH"/>
</dbReference>
<evidence type="ECO:0000313" key="7">
    <source>
        <dbReference type="Proteomes" id="UP001312908"/>
    </source>
</evidence>
<dbReference type="Proteomes" id="UP001312908">
    <property type="component" value="Unassembled WGS sequence"/>
</dbReference>
<sequence>MLPIDINFAAQNTSIGREGLVKDVAGVNGSPISVMPGFPDLEDQFNQMGIADVRLHDIYGVGDLDNGTIAGRRGNNDQMISNVPPDQADRAKKFIADFGNLRTIFPNAAIGMEKGDYDLAFKDTNYAITDDYIRRIMNNNASVNPQGIQRDVMFRVGRTIDGGYELPADFDIYASLVGTLVARYSANIGLSNIPRKITRWEIWNEPDLTFFWNSNDPTRYYEFYSRIARKIKEVDPSAKVGGAGVANGFNPGGAYLDGLLAYCKSNNVPLDFISWHYYGNVTSDPQNIIDIGNAIQTSLKNNGFQDAESICSEWNSTPFASKNVFTKVQSARNAAYLTSSLIYMQNCKVDRAYYYRGDALSFGLFNDAPNPIDTRFKSFCTYAAQAFALFNQIKQTPILLRTTDTNYTGISLLAGRCGDKLNILVANFRIDPSLSRADTAPSNGKLYQQHYVDFGRDISEITDDWSVQHYFAGMQPSSLSNNNIVTQHDTVRQLPTNGTFPTRRRNYDASSSGVTLNIQNMPSTVASFEARRIVEGGGLGSMLPPITTAPIAQQQGSTYSIIDREATEDTVTLYTLTLANGTNAPPPVPSPTPTGPSRGSFSVSKKLTNVMLIWFDQILEGTSIPDDYYVTAGSIYNVTLSLSPKIIYARDRTKRPFFSSSIGWSFAGNFRMMRRSIMGRGHQTATFRLRAMKSGFLKDIGSGSGTTSTMSLGDTDAATVTMQIDWQLISA</sequence>
<dbReference type="InterPro" id="IPR051923">
    <property type="entry name" value="Glycosyl_Hydrolase_39"/>
</dbReference>
<evidence type="ECO:0000256" key="1">
    <source>
        <dbReference type="ARBA" id="ARBA00008875"/>
    </source>
</evidence>
<organism evidence="6 7">
    <name type="scientific">Sorlinia euscelidii</name>
    <dbReference type="NCBI Taxonomy" id="3081148"/>
    <lineage>
        <taxon>Bacteria</taxon>
        <taxon>Pseudomonadati</taxon>
        <taxon>Pseudomonadota</taxon>
        <taxon>Alphaproteobacteria</taxon>
        <taxon>Acetobacterales</taxon>
        <taxon>Acetobacteraceae</taxon>
        <taxon>Sorlinia</taxon>
    </lineage>
</organism>
<dbReference type="PANTHER" id="PTHR12631:SF10">
    <property type="entry name" value="BETA-XYLOSIDASE-LIKE PROTEIN-RELATED"/>
    <property type="match status" value="1"/>
</dbReference>
<feature type="domain" description="Glycosyl hydrolases family 39 N-terminal catalytic" evidence="5">
    <location>
        <begin position="166"/>
        <end position="323"/>
    </location>
</feature>
<dbReference type="SUPFAM" id="SSF51445">
    <property type="entry name" value="(Trans)glycosidases"/>
    <property type="match status" value="1"/>
</dbReference>
<dbReference type="PANTHER" id="PTHR12631">
    <property type="entry name" value="ALPHA-L-IDURONIDASE"/>
    <property type="match status" value="1"/>
</dbReference>
<dbReference type="RefSeq" id="WP_394818993.1">
    <property type="nucleotide sequence ID" value="NZ_JAWJZY010000001.1"/>
</dbReference>
<dbReference type="Pfam" id="PF01229">
    <property type="entry name" value="Glyco_hydro_39"/>
    <property type="match status" value="1"/>
</dbReference>
<evidence type="ECO:0000256" key="3">
    <source>
        <dbReference type="ARBA" id="ARBA00023295"/>
    </source>
</evidence>
<comment type="similarity">
    <text evidence="1">Belongs to the glycosyl hydrolase 39 family.</text>
</comment>
<evidence type="ECO:0000256" key="4">
    <source>
        <dbReference type="SAM" id="MobiDB-lite"/>
    </source>
</evidence>
<feature type="compositionally biased region" description="Pro residues" evidence="4">
    <location>
        <begin position="584"/>
        <end position="594"/>
    </location>
</feature>